<dbReference type="AlphaFoldDB" id="V7BF30"/>
<organism evidence="1 2">
    <name type="scientific">Phaseolus vulgaris</name>
    <name type="common">Kidney bean</name>
    <name type="synonym">French bean</name>
    <dbReference type="NCBI Taxonomy" id="3885"/>
    <lineage>
        <taxon>Eukaryota</taxon>
        <taxon>Viridiplantae</taxon>
        <taxon>Streptophyta</taxon>
        <taxon>Embryophyta</taxon>
        <taxon>Tracheophyta</taxon>
        <taxon>Spermatophyta</taxon>
        <taxon>Magnoliopsida</taxon>
        <taxon>eudicotyledons</taxon>
        <taxon>Gunneridae</taxon>
        <taxon>Pentapetalae</taxon>
        <taxon>rosids</taxon>
        <taxon>fabids</taxon>
        <taxon>Fabales</taxon>
        <taxon>Fabaceae</taxon>
        <taxon>Papilionoideae</taxon>
        <taxon>50 kb inversion clade</taxon>
        <taxon>NPAAA clade</taxon>
        <taxon>indigoferoid/millettioid clade</taxon>
        <taxon>Phaseoleae</taxon>
        <taxon>Phaseolus</taxon>
    </lineage>
</organism>
<gene>
    <name evidence="1" type="ORF">PHAVU_007G159200g</name>
</gene>
<keyword evidence="2" id="KW-1185">Reference proteome</keyword>
<accession>V7BF30</accession>
<dbReference type="InterPro" id="IPR006476">
    <property type="entry name" value="CHP01589_pln"/>
</dbReference>
<dbReference type="PANTHER" id="PTHR31871">
    <property type="entry name" value="OS02G0137100 PROTEIN"/>
    <property type="match status" value="1"/>
</dbReference>
<reference evidence="2" key="1">
    <citation type="journal article" date="2014" name="Nat. Genet.">
        <title>A reference genome for common bean and genome-wide analysis of dual domestications.</title>
        <authorList>
            <person name="Schmutz J."/>
            <person name="McClean P.E."/>
            <person name="Mamidi S."/>
            <person name="Wu G.A."/>
            <person name="Cannon S.B."/>
            <person name="Grimwood J."/>
            <person name="Jenkins J."/>
            <person name="Shu S."/>
            <person name="Song Q."/>
            <person name="Chavarro C."/>
            <person name="Torres-Torres M."/>
            <person name="Geffroy V."/>
            <person name="Moghaddam S.M."/>
            <person name="Gao D."/>
            <person name="Abernathy B."/>
            <person name="Barry K."/>
            <person name="Blair M."/>
            <person name="Brick M.A."/>
            <person name="Chovatia M."/>
            <person name="Gepts P."/>
            <person name="Goodstein D.M."/>
            <person name="Gonzales M."/>
            <person name="Hellsten U."/>
            <person name="Hyten D.L."/>
            <person name="Jia G."/>
            <person name="Kelly J.D."/>
            <person name="Kudrna D."/>
            <person name="Lee R."/>
            <person name="Richard M.M."/>
            <person name="Miklas P.N."/>
            <person name="Osorno J.M."/>
            <person name="Rodrigues J."/>
            <person name="Thareau V."/>
            <person name="Urrea C.A."/>
            <person name="Wang M."/>
            <person name="Yu Y."/>
            <person name="Zhang M."/>
            <person name="Wing R.A."/>
            <person name="Cregan P.B."/>
            <person name="Rokhsar D.S."/>
            <person name="Jackson S.A."/>
        </authorList>
    </citation>
    <scope>NUCLEOTIDE SEQUENCE [LARGE SCALE GENOMIC DNA]</scope>
    <source>
        <strain evidence="2">cv. G19833</strain>
    </source>
</reference>
<protein>
    <recommendedName>
        <fullName evidence="3">Angiotensin-converting enzyme 2</fullName>
    </recommendedName>
</protein>
<evidence type="ECO:0000313" key="1">
    <source>
        <dbReference type="EMBL" id="ESW16469.1"/>
    </source>
</evidence>
<dbReference type="OMA" id="YTKGRDQ"/>
<name>V7BF30_PHAVU</name>
<dbReference type="PANTHER" id="PTHR31871:SF61">
    <property type="entry name" value="OS06G0705300 PROTEIN"/>
    <property type="match status" value="1"/>
</dbReference>
<evidence type="ECO:0008006" key="3">
    <source>
        <dbReference type="Google" id="ProtNLM"/>
    </source>
</evidence>
<dbReference type="OrthoDB" id="509052at2759"/>
<dbReference type="NCBIfam" id="TIGR01589">
    <property type="entry name" value="A_thal_3526"/>
    <property type="match status" value="1"/>
</dbReference>
<dbReference type="Proteomes" id="UP000000226">
    <property type="component" value="Chromosome 7"/>
</dbReference>
<dbReference type="Pfam" id="PF09713">
    <property type="entry name" value="A_thal_3526"/>
    <property type="match status" value="1"/>
</dbReference>
<proteinExistence type="predicted"/>
<dbReference type="Gramene" id="ESW16469">
    <property type="protein sequence ID" value="ESW16469"/>
    <property type="gene ID" value="PHAVU_007G159200g"/>
</dbReference>
<sequence>MFSTFSLLPPFSNQFKKISFSFTVYRIFKVIMEDSPSAAYIHQVHRLIEECILFNMNEEECKEALSKYANIKPVITSTVWKELEKENKEFFEAYSSSQAEGGSKAEKRQKILVMASELKNSSNEKI</sequence>
<evidence type="ECO:0000313" key="2">
    <source>
        <dbReference type="Proteomes" id="UP000000226"/>
    </source>
</evidence>
<dbReference type="EMBL" id="CM002294">
    <property type="protein sequence ID" value="ESW16469.1"/>
    <property type="molecule type" value="Genomic_DNA"/>
</dbReference>